<sequence length="48" mass="5175">MAGAANTGKSESPSQVIKQTTKNLASSSKGGFRVSDFKWLKEQKDCRA</sequence>
<evidence type="ECO:0000256" key="1">
    <source>
        <dbReference type="SAM" id="MobiDB-lite"/>
    </source>
</evidence>
<proteinExistence type="predicted"/>
<evidence type="ECO:0000313" key="3">
    <source>
        <dbReference type="Proteomes" id="UP001428341"/>
    </source>
</evidence>
<protein>
    <submittedName>
        <fullName evidence="2">Uncharacterized protein</fullName>
    </submittedName>
</protein>
<feature type="compositionally biased region" description="Polar residues" evidence="1">
    <location>
        <begin position="7"/>
        <end position="29"/>
    </location>
</feature>
<accession>A0AAP0MG33</accession>
<name>A0AAP0MG33_9ROSI</name>
<gene>
    <name evidence="2" type="ORF">WN944_017360</name>
</gene>
<dbReference type="AlphaFoldDB" id="A0AAP0MG33"/>
<comment type="caution">
    <text evidence="2">The sequence shown here is derived from an EMBL/GenBank/DDBJ whole genome shotgun (WGS) entry which is preliminary data.</text>
</comment>
<keyword evidence="3" id="KW-1185">Reference proteome</keyword>
<dbReference type="Proteomes" id="UP001428341">
    <property type="component" value="Unassembled WGS sequence"/>
</dbReference>
<feature type="region of interest" description="Disordered" evidence="1">
    <location>
        <begin position="1"/>
        <end position="30"/>
    </location>
</feature>
<reference evidence="2 3" key="1">
    <citation type="submission" date="2024-05" db="EMBL/GenBank/DDBJ databases">
        <title>Haplotype-resolved chromosome-level genome assembly of Huyou (Citrus changshanensis).</title>
        <authorList>
            <person name="Miao C."/>
            <person name="Chen W."/>
            <person name="Wu Y."/>
            <person name="Wang L."/>
            <person name="Zhao S."/>
            <person name="Grierson D."/>
            <person name="Xu C."/>
            <person name="Chen K."/>
        </authorList>
    </citation>
    <scope>NUCLEOTIDE SEQUENCE [LARGE SCALE GENOMIC DNA]</scope>
    <source>
        <strain evidence="2">01-14</strain>
        <tissue evidence="2">Leaf</tissue>
    </source>
</reference>
<dbReference type="EMBL" id="JBCGBO010000005">
    <property type="protein sequence ID" value="KAK9202150.1"/>
    <property type="molecule type" value="Genomic_DNA"/>
</dbReference>
<evidence type="ECO:0000313" key="2">
    <source>
        <dbReference type="EMBL" id="KAK9202150.1"/>
    </source>
</evidence>
<organism evidence="2 3">
    <name type="scientific">Citrus x changshan-huyou</name>
    <dbReference type="NCBI Taxonomy" id="2935761"/>
    <lineage>
        <taxon>Eukaryota</taxon>
        <taxon>Viridiplantae</taxon>
        <taxon>Streptophyta</taxon>
        <taxon>Embryophyta</taxon>
        <taxon>Tracheophyta</taxon>
        <taxon>Spermatophyta</taxon>
        <taxon>Magnoliopsida</taxon>
        <taxon>eudicotyledons</taxon>
        <taxon>Gunneridae</taxon>
        <taxon>Pentapetalae</taxon>
        <taxon>rosids</taxon>
        <taxon>malvids</taxon>
        <taxon>Sapindales</taxon>
        <taxon>Rutaceae</taxon>
        <taxon>Aurantioideae</taxon>
        <taxon>Citrus</taxon>
    </lineage>
</organism>